<evidence type="ECO:0000313" key="9">
    <source>
        <dbReference type="EMBL" id="MCY6484795.1"/>
    </source>
</evidence>
<keyword evidence="2" id="KW-0645">Protease</keyword>
<keyword evidence="5" id="KW-0788">Thiol protease</keyword>
<evidence type="ECO:0000256" key="4">
    <source>
        <dbReference type="ARBA" id="ARBA00022801"/>
    </source>
</evidence>
<feature type="coiled-coil region" evidence="6">
    <location>
        <begin position="147"/>
        <end position="213"/>
    </location>
</feature>
<dbReference type="Pfam" id="PF00877">
    <property type="entry name" value="NLPC_P60"/>
    <property type="match status" value="1"/>
</dbReference>
<name>A0ABT4D3M2_9CLOT</name>
<evidence type="ECO:0000256" key="5">
    <source>
        <dbReference type="ARBA" id="ARBA00022807"/>
    </source>
</evidence>
<dbReference type="InterPro" id="IPR051202">
    <property type="entry name" value="Peptidase_C40"/>
</dbReference>
<sequence length="374" mass="42331">MCIVHKKLASVVTAAVLMVTISTTSVLASPLSDKLRNQQNQLSEHNSDYKDARREVENIEQKIEHLDDQIETAMSEISDTKIKIKEITNSVEQAEKDIEKAEKDIEDEQELYNQRMRAMYKKGSSGYLDVILGSKDMSDLLSKTEAVKKLTELDKKIVKELKEKQDEIKRKKEELAQEQQQLVSLKVKQEEKMSKLKNDKQEQDKLVKDAKNKKTLYANKIRSDKRQITETKKLIDKMSASVPKYDPSRGSAPISQNAVVAYSRNYLGRPYVWGATGPNSFDCSGLMKYVYAHFGVRLPRVSRDQARAGKYVPKSQLQPGDLVFFAYSGGRGTIHHVGMYVGNGCYIHAPRTGDVVKISTLSGRSDYATARRVM</sequence>
<evidence type="ECO:0000313" key="10">
    <source>
        <dbReference type="Proteomes" id="UP001078443"/>
    </source>
</evidence>
<dbReference type="InterPro" id="IPR038765">
    <property type="entry name" value="Papain-like_cys_pep_sf"/>
</dbReference>
<comment type="similarity">
    <text evidence="1">Belongs to the peptidase C40 family.</text>
</comment>
<protein>
    <submittedName>
        <fullName evidence="9">NlpC/P60 family protein</fullName>
    </submittedName>
</protein>
<evidence type="ECO:0000256" key="2">
    <source>
        <dbReference type="ARBA" id="ARBA00022670"/>
    </source>
</evidence>
<keyword evidence="3 7" id="KW-0732">Signal</keyword>
<feature type="domain" description="NlpC/P60" evidence="8">
    <location>
        <begin position="253"/>
        <end position="374"/>
    </location>
</feature>
<dbReference type="Proteomes" id="UP001078443">
    <property type="component" value="Unassembled WGS sequence"/>
</dbReference>
<evidence type="ECO:0000256" key="6">
    <source>
        <dbReference type="SAM" id="Coils"/>
    </source>
</evidence>
<feature type="chain" id="PRO_5045721602" evidence="7">
    <location>
        <begin position="29"/>
        <end position="374"/>
    </location>
</feature>
<reference evidence="9" key="1">
    <citation type="submission" date="2022-12" db="EMBL/GenBank/DDBJ databases">
        <authorList>
            <person name="Wang J."/>
        </authorList>
    </citation>
    <scope>NUCLEOTIDE SEQUENCE</scope>
    <source>
        <strain evidence="9">HY-45-18</strain>
    </source>
</reference>
<evidence type="ECO:0000259" key="8">
    <source>
        <dbReference type="PROSITE" id="PS51935"/>
    </source>
</evidence>
<keyword evidence="6" id="KW-0175">Coiled coil</keyword>
<dbReference type="PROSITE" id="PS51935">
    <property type="entry name" value="NLPC_P60"/>
    <property type="match status" value="1"/>
</dbReference>
<keyword evidence="10" id="KW-1185">Reference proteome</keyword>
<proteinExistence type="inferred from homology"/>
<dbReference type="EMBL" id="JAPQER010000004">
    <property type="protein sequence ID" value="MCY6484795.1"/>
    <property type="molecule type" value="Genomic_DNA"/>
</dbReference>
<gene>
    <name evidence="9" type="ORF">OW763_10630</name>
</gene>
<keyword evidence="4" id="KW-0378">Hydrolase</keyword>
<accession>A0ABT4D3M2</accession>
<feature type="signal peptide" evidence="7">
    <location>
        <begin position="1"/>
        <end position="28"/>
    </location>
</feature>
<dbReference type="InterPro" id="IPR057309">
    <property type="entry name" value="PcsB_CC"/>
</dbReference>
<evidence type="ECO:0000256" key="3">
    <source>
        <dbReference type="ARBA" id="ARBA00022729"/>
    </source>
</evidence>
<dbReference type="Pfam" id="PF24568">
    <property type="entry name" value="CC_PcsB"/>
    <property type="match status" value="1"/>
</dbReference>
<dbReference type="PANTHER" id="PTHR47053">
    <property type="entry name" value="MUREIN DD-ENDOPEPTIDASE MEPH-RELATED"/>
    <property type="match status" value="1"/>
</dbReference>
<dbReference type="Gene3D" id="6.10.250.3150">
    <property type="match status" value="1"/>
</dbReference>
<evidence type="ECO:0000256" key="1">
    <source>
        <dbReference type="ARBA" id="ARBA00007074"/>
    </source>
</evidence>
<comment type="caution">
    <text evidence="9">The sequence shown here is derived from an EMBL/GenBank/DDBJ whole genome shotgun (WGS) entry which is preliminary data.</text>
</comment>
<dbReference type="InterPro" id="IPR000064">
    <property type="entry name" value="NLP_P60_dom"/>
</dbReference>
<evidence type="ECO:0000256" key="7">
    <source>
        <dbReference type="SAM" id="SignalP"/>
    </source>
</evidence>
<dbReference type="SUPFAM" id="SSF54001">
    <property type="entry name" value="Cysteine proteinases"/>
    <property type="match status" value="1"/>
</dbReference>
<organism evidence="9 10">
    <name type="scientific">Clostridium aestuarii</name>
    <dbReference type="NCBI Taxonomy" id="338193"/>
    <lineage>
        <taxon>Bacteria</taxon>
        <taxon>Bacillati</taxon>
        <taxon>Bacillota</taxon>
        <taxon>Clostridia</taxon>
        <taxon>Eubacteriales</taxon>
        <taxon>Clostridiaceae</taxon>
        <taxon>Clostridium</taxon>
    </lineage>
</organism>
<dbReference type="PANTHER" id="PTHR47053:SF3">
    <property type="entry name" value="GAMMA-D-GLUTAMYL-L-LYSINE DIPEPTIDYL-PEPTIDASE"/>
    <property type="match status" value="1"/>
</dbReference>
<feature type="coiled-coil region" evidence="6">
    <location>
        <begin position="35"/>
        <end position="118"/>
    </location>
</feature>
<dbReference type="Gene3D" id="3.90.1720.10">
    <property type="entry name" value="endopeptidase domain like (from Nostoc punctiforme)"/>
    <property type="match status" value="1"/>
</dbReference>
<dbReference type="RefSeq" id="WP_268041115.1">
    <property type="nucleotide sequence ID" value="NZ_JAPQER010000004.1"/>
</dbReference>